<dbReference type="OrthoDB" id="6427993at2759"/>
<reference evidence="1" key="1">
    <citation type="submission" date="2020-08" db="EMBL/GenBank/DDBJ databases">
        <title>Multicomponent nature underlies the extraordinary mechanical properties of spider dragline silk.</title>
        <authorList>
            <person name="Kono N."/>
            <person name="Nakamura H."/>
            <person name="Mori M."/>
            <person name="Yoshida Y."/>
            <person name="Ohtoshi R."/>
            <person name="Malay A.D."/>
            <person name="Moran D.A.P."/>
            <person name="Tomita M."/>
            <person name="Numata K."/>
            <person name="Arakawa K."/>
        </authorList>
    </citation>
    <scope>NUCLEOTIDE SEQUENCE</scope>
</reference>
<dbReference type="AlphaFoldDB" id="A0A8X6NWC8"/>
<dbReference type="EMBL" id="BMAW01013654">
    <property type="protein sequence ID" value="GFT35191.1"/>
    <property type="molecule type" value="Genomic_DNA"/>
</dbReference>
<organism evidence="1 2">
    <name type="scientific">Nephila pilipes</name>
    <name type="common">Giant wood spider</name>
    <name type="synonym">Nephila maculata</name>
    <dbReference type="NCBI Taxonomy" id="299642"/>
    <lineage>
        <taxon>Eukaryota</taxon>
        <taxon>Metazoa</taxon>
        <taxon>Ecdysozoa</taxon>
        <taxon>Arthropoda</taxon>
        <taxon>Chelicerata</taxon>
        <taxon>Arachnida</taxon>
        <taxon>Araneae</taxon>
        <taxon>Araneomorphae</taxon>
        <taxon>Entelegynae</taxon>
        <taxon>Araneoidea</taxon>
        <taxon>Nephilidae</taxon>
        <taxon>Nephila</taxon>
    </lineage>
</organism>
<proteinExistence type="predicted"/>
<accession>A0A8X6NWC8</accession>
<dbReference type="Proteomes" id="UP000887013">
    <property type="component" value="Unassembled WGS sequence"/>
</dbReference>
<keyword evidence="2" id="KW-1185">Reference proteome</keyword>
<gene>
    <name evidence="1" type="primary">AVEN_158427_1</name>
    <name evidence="1" type="ORF">NPIL_328451</name>
</gene>
<sequence length="113" mass="12916">MRFIRRGADARRMFCAVMNQLQPPTRFAPYSKRVLNAVNLVAEQTIQSAVQVVIWENRSNKNIAIAVDGTCSRRDHQKYCKRNFESSSGSMEVEGTSRIFQSAFALHDVQYIT</sequence>
<evidence type="ECO:0000313" key="1">
    <source>
        <dbReference type="EMBL" id="GFT35191.1"/>
    </source>
</evidence>
<name>A0A8X6NWC8_NEPPI</name>
<comment type="caution">
    <text evidence="1">The sequence shown here is derived from an EMBL/GenBank/DDBJ whole genome shotgun (WGS) entry which is preliminary data.</text>
</comment>
<evidence type="ECO:0000313" key="2">
    <source>
        <dbReference type="Proteomes" id="UP000887013"/>
    </source>
</evidence>
<protein>
    <submittedName>
        <fullName evidence="1">Uncharacterized protein</fullName>
    </submittedName>
</protein>